<reference evidence="6 7" key="1">
    <citation type="submission" date="2022-01" db="EMBL/GenBank/DDBJ databases">
        <authorList>
            <person name="Xiong W."/>
            <person name="Schranz E."/>
        </authorList>
    </citation>
    <scope>NUCLEOTIDE SEQUENCE [LARGE SCALE GENOMIC DNA]</scope>
</reference>
<dbReference type="GO" id="GO:0016274">
    <property type="term" value="F:protein-arginine N-methyltransferase activity"/>
    <property type="evidence" value="ECO:0007669"/>
    <property type="project" value="InterPro"/>
</dbReference>
<dbReference type="Pfam" id="PF22528">
    <property type="entry name" value="PRMT_C"/>
    <property type="match status" value="1"/>
</dbReference>
<accession>A0AAU9LQ71</accession>
<dbReference type="GO" id="GO:0032259">
    <property type="term" value="P:methylation"/>
    <property type="evidence" value="ECO:0007669"/>
    <property type="project" value="UniProtKB-KW"/>
</dbReference>
<name>A0AAU9LQ71_9ASTR</name>
<keyword evidence="1" id="KW-0489">Methyltransferase</keyword>
<feature type="compositionally biased region" description="Low complexity" evidence="4">
    <location>
        <begin position="118"/>
        <end position="133"/>
    </location>
</feature>
<feature type="domain" description="Protein arginine N-methyltransferase" evidence="5">
    <location>
        <begin position="184"/>
        <end position="287"/>
    </location>
</feature>
<evidence type="ECO:0000256" key="2">
    <source>
        <dbReference type="ARBA" id="ARBA00022679"/>
    </source>
</evidence>
<dbReference type="PANTHER" id="PTHR11006">
    <property type="entry name" value="PROTEIN ARGININE N-METHYLTRANSFERASE"/>
    <property type="match status" value="1"/>
</dbReference>
<feature type="compositionally biased region" description="Polar residues" evidence="4">
    <location>
        <begin position="106"/>
        <end position="117"/>
    </location>
</feature>
<dbReference type="InterPro" id="IPR025799">
    <property type="entry name" value="Arg_MeTrfase"/>
</dbReference>
<proteinExistence type="predicted"/>
<dbReference type="EMBL" id="CAKMRJ010000001">
    <property type="protein sequence ID" value="CAH1415697.1"/>
    <property type="molecule type" value="Genomic_DNA"/>
</dbReference>
<evidence type="ECO:0000256" key="4">
    <source>
        <dbReference type="SAM" id="MobiDB-lite"/>
    </source>
</evidence>
<evidence type="ECO:0000256" key="1">
    <source>
        <dbReference type="ARBA" id="ARBA00022603"/>
    </source>
</evidence>
<gene>
    <name evidence="6" type="ORF">LVIROSA_LOCUS3522</name>
</gene>
<evidence type="ECO:0000259" key="5">
    <source>
        <dbReference type="Pfam" id="PF22528"/>
    </source>
</evidence>
<comment type="caution">
    <text evidence="6">The sequence shown here is derived from an EMBL/GenBank/DDBJ whole genome shotgun (WGS) entry which is preliminary data.</text>
</comment>
<protein>
    <recommendedName>
        <fullName evidence="5">Protein arginine N-methyltransferase domain-containing protein</fullName>
    </recommendedName>
</protein>
<feature type="region of interest" description="Disordered" evidence="4">
    <location>
        <begin position="106"/>
        <end position="138"/>
    </location>
</feature>
<dbReference type="Proteomes" id="UP001157418">
    <property type="component" value="Unassembled WGS sequence"/>
</dbReference>
<dbReference type="PANTHER" id="PTHR11006:SF73">
    <property type="entry name" value="PROTEIN ARGININE N-METHYLTRANSFERASE 6"/>
    <property type="match status" value="1"/>
</dbReference>
<sequence>MNWHLQTEFNILHSLSGNLMDFFEGLTYEHVNFIFSDVTYPQDSTNYTMNTSSYNFAYSEPGNFSYYGYFNAYAINDPIYGKNGFTRQLENTSTMANERSTYVHMQQNGHSTSNSHTNPSDNSQSNHNHNPNHNHGDHHQVVWEDNVNLDNMTYEEQDFDAIGYLFSLVRVDVSARNPEHYYEVMDLLIGENVLTWPHVVKHVDCYTITLQELESVTTNFKFQSMMRAPFHGFAFWFDVEFCGPAADNDAPSSESTKSNPRRKRANPNEALVLSTAPEDPPTHWQQNSLSYCKIWLGPKVNITRTLQSEHDGEDVQVHTDVEHQTYQRRATRRGRVFSYQGIVDNG</sequence>
<keyword evidence="3" id="KW-0949">S-adenosyl-L-methionine</keyword>
<keyword evidence="2" id="KW-0808">Transferase</keyword>
<dbReference type="GO" id="GO:0042054">
    <property type="term" value="F:histone methyltransferase activity"/>
    <property type="evidence" value="ECO:0007669"/>
    <property type="project" value="TreeGrafter"/>
</dbReference>
<dbReference type="SUPFAM" id="SSF53335">
    <property type="entry name" value="S-adenosyl-L-methionine-dependent methyltransferases"/>
    <property type="match status" value="1"/>
</dbReference>
<dbReference type="AlphaFoldDB" id="A0AAU9LQ71"/>
<organism evidence="6 7">
    <name type="scientific">Lactuca virosa</name>
    <dbReference type="NCBI Taxonomy" id="75947"/>
    <lineage>
        <taxon>Eukaryota</taxon>
        <taxon>Viridiplantae</taxon>
        <taxon>Streptophyta</taxon>
        <taxon>Embryophyta</taxon>
        <taxon>Tracheophyta</taxon>
        <taxon>Spermatophyta</taxon>
        <taxon>Magnoliopsida</taxon>
        <taxon>eudicotyledons</taxon>
        <taxon>Gunneridae</taxon>
        <taxon>Pentapetalae</taxon>
        <taxon>asterids</taxon>
        <taxon>campanulids</taxon>
        <taxon>Asterales</taxon>
        <taxon>Asteraceae</taxon>
        <taxon>Cichorioideae</taxon>
        <taxon>Cichorieae</taxon>
        <taxon>Lactucinae</taxon>
        <taxon>Lactuca</taxon>
    </lineage>
</organism>
<keyword evidence="7" id="KW-1185">Reference proteome</keyword>
<evidence type="ECO:0000256" key="3">
    <source>
        <dbReference type="ARBA" id="ARBA00022691"/>
    </source>
</evidence>
<evidence type="ECO:0000313" key="7">
    <source>
        <dbReference type="Proteomes" id="UP001157418"/>
    </source>
</evidence>
<dbReference type="InterPro" id="IPR029063">
    <property type="entry name" value="SAM-dependent_MTases_sf"/>
</dbReference>
<dbReference type="Gene3D" id="2.70.160.11">
    <property type="entry name" value="Hnrnp arginine n-methyltransferase1"/>
    <property type="match status" value="1"/>
</dbReference>
<dbReference type="InterPro" id="IPR055135">
    <property type="entry name" value="PRMT_dom"/>
</dbReference>
<evidence type="ECO:0000313" key="6">
    <source>
        <dbReference type="EMBL" id="CAH1415697.1"/>
    </source>
</evidence>